<protein>
    <submittedName>
        <fullName evidence="1">DUF2877 domain-containing protein</fullName>
    </submittedName>
</protein>
<organism evidence="1 2">
    <name type="scientific">Ignatzschineria rhizosphaerae</name>
    <dbReference type="NCBI Taxonomy" id="2923279"/>
    <lineage>
        <taxon>Bacteria</taxon>
        <taxon>Pseudomonadati</taxon>
        <taxon>Pseudomonadota</taxon>
        <taxon>Gammaproteobacteria</taxon>
        <taxon>Cardiobacteriales</taxon>
        <taxon>Ignatzschineriaceae</taxon>
        <taxon>Ignatzschineria</taxon>
    </lineage>
</organism>
<sequence length="259" mass="28823">MITLLCDGLPNGPSTALVNIPSFSSLSKAIDVGQKFVYHSGLLANQDIEFSFSNKPLIWESTISPINRAIKNAEIDLISELLMAHEALISPLDMEIENSVALYISQKLRESLEGLIQALFYKNNVLVKVYVEALIGLGQGLTPSGDDRLLGLMLVLYLYGDRFQDEIYQIEQIVDNSQDKTHDISWWMLHHGSLGQFNEWLLDYGNLLSKPFQSDSLLNEKACLLKILSIGSQSGGDMVTGILSGLKLVKMTNIEWGFK</sequence>
<dbReference type="Pfam" id="PF11392">
    <property type="entry name" value="AllH"/>
    <property type="match status" value="1"/>
</dbReference>
<dbReference type="EMBL" id="CP093379">
    <property type="protein sequence ID" value="UNM94973.1"/>
    <property type="molecule type" value="Genomic_DNA"/>
</dbReference>
<proteinExistence type="predicted"/>
<reference evidence="1 2" key="1">
    <citation type="submission" date="2022-03" db="EMBL/GenBank/DDBJ databases">
        <title>Ignatzschineria rhizosphaerae HR5S32.</title>
        <authorList>
            <person name="Sun J.Q."/>
            <person name="Feng J.Y."/>
        </authorList>
    </citation>
    <scope>NUCLEOTIDE SEQUENCE [LARGE SCALE GENOMIC DNA]</scope>
    <source>
        <strain evidence="1 2">HR5S32</strain>
    </source>
</reference>
<keyword evidence="2" id="KW-1185">Reference proteome</keyword>
<dbReference type="RefSeq" id="WP_242146754.1">
    <property type="nucleotide sequence ID" value="NZ_CP093379.1"/>
</dbReference>
<evidence type="ECO:0000313" key="2">
    <source>
        <dbReference type="Proteomes" id="UP000829542"/>
    </source>
</evidence>
<name>A0ABY3WWG6_9GAMM</name>
<gene>
    <name evidence="1" type="ORF">MMG00_06885</name>
</gene>
<dbReference type="Proteomes" id="UP000829542">
    <property type="component" value="Chromosome"/>
</dbReference>
<evidence type="ECO:0000313" key="1">
    <source>
        <dbReference type="EMBL" id="UNM94973.1"/>
    </source>
</evidence>
<dbReference type="InterPro" id="IPR021530">
    <property type="entry name" value="AllH-like"/>
</dbReference>
<accession>A0ABY3WWG6</accession>